<evidence type="ECO:0000313" key="1">
    <source>
        <dbReference type="EMBL" id="SBW10136.1"/>
    </source>
</evidence>
<sequence length="80" mass="8608">MLRDLDDIRLTQAITSKGGADLVRRAITLPAGTEGTVMSAYPNGAADVEFYIGVSDNAPYGYMLITLEPTQFERIAKNAA</sequence>
<name>A0A212KEJ9_9BACT</name>
<dbReference type="RefSeq" id="WP_296936994.1">
    <property type="nucleotide sequence ID" value="NZ_LT598928.1"/>
</dbReference>
<proteinExistence type="predicted"/>
<dbReference type="EMBL" id="FLUP01000001">
    <property type="protein sequence ID" value="SBW10136.1"/>
    <property type="molecule type" value="Genomic_DNA"/>
</dbReference>
<reference evidence="1" key="1">
    <citation type="submission" date="2016-04" db="EMBL/GenBank/DDBJ databases">
        <authorList>
            <person name="Evans L.H."/>
            <person name="Alamgir A."/>
            <person name="Owens N."/>
            <person name="Weber N.D."/>
            <person name="Virtaneva K."/>
            <person name="Barbian K."/>
            <person name="Babar A."/>
            <person name="Rosenke K."/>
        </authorList>
    </citation>
    <scope>NUCLEOTIDE SEQUENCE</scope>
    <source>
        <strain evidence="1">92-2</strain>
    </source>
</reference>
<organism evidence="1">
    <name type="scientific">uncultured Desulfovibrio sp</name>
    <dbReference type="NCBI Taxonomy" id="167968"/>
    <lineage>
        <taxon>Bacteria</taxon>
        <taxon>Pseudomonadati</taxon>
        <taxon>Thermodesulfobacteriota</taxon>
        <taxon>Desulfovibrionia</taxon>
        <taxon>Desulfovibrionales</taxon>
        <taxon>Desulfovibrionaceae</taxon>
        <taxon>Desulfovibrio</taxon>
        <taxon>environmental samples</taxon>
    </lineage>
</organism>
<dbReference type="AlphaFoldDB" id="A0A212KEJ9"/>
<gene>
    <name evidence="1" type="ORF">KM92DES2_12898</name>
</gene>
<accession>A0A212KEJ9</accession>
<protein>
    <submittedName>
        <fullName evidence="1">Uncharacterized protein</fullName>
    </submittedName>
</protein>